<dbReference type="PROSITE" id="PS50053">
    <property type="entry name" value="UBIQUITIN_2"/>
    <property type="match status" value="1"/>
</dbReference>
<dbReference type="Proteomes" id="UP000030693">
    <property type="component" value="Unassembled WGS sequence"/>
</dbReference>
<evidence type="ECO:0000259" key="1">
    <source>
        <dbReference type="PROSITE" id="PS50053"/>
    </source>
</evidence>
<dbReference type="STRING" id="691883.A0A058ZDF9"/>
<feature type="domain" description="Ubiquitin-like" evidence="1">
    <location>
        <begin position="13"/>
        <end position="88"/>
    </location>
</feature>
<gene>
    <name evidence="2" type="ORF">H696_02418</name>
</gene>
<dbReference type="AlphaFoldDB" id="A0A058ZDF9"/>
<dbReference type="Pfam" id="PF11976">
    <property type="entry name" value="Rad60-SLD"/>
    <property type="match status" value="1"/>
</dbReference>
<dbReference type="InterPro" id="IPR000626">
    <property type="entry name" value="Ubiquitin-like_dom"/>
</dbReference>
<dbReference type="InterPro" id="IPR022617">
    <property type="entry name" value="Rad60/SUMO-like_dom"/>
</dbReference>
<dbReference type="PANTHER" id="PTHR10562">
    <property type="entry name" value="SMALL UBIQUITIN-RELATED MODIFIER"/>
    <property type="match status" value="1"/>
</dbReference>
<dbReference type="RefSeq" id="XP_009494595.1">
    <property type="nucleotide sequence ID" value="XM_009496320.1"/>
</dbReference>
<protein>
    <recommendedName>
        <fullName evidence="1">Ubiquitin-like domain-containing protein</fullName>
    </recommendedName>
</protein>
<keyword evidence="3" id="KW-1185">Reference proteome</keyword>
<evidence type="ECO:0000313" key="3">
    <source>
        <dbReference type="Proteomes" id="UP000030693"/>
    </source>
</evidence>
<sequence length="90" mass="10401">MSEEKPQIKSDVVSIKVMNQDQSAITFKLKRTMPLRKVIDAYCERMGIQKSGFRFCFDGERIHEDQTPEELDMQDDDIIEVMLMQVGGSN</sequence>
<dbReference type="Gene3D" id="3.10.20.90">
    <property type="entry name" value="Phosphatidylinositol 3-kinase Catalytic Subunit, Chain A, domain 1"/>
    <property type="match status" value="1"/>
</dbReference>
<dbReference type="InterPro" id="IPR029071">
    <property type="entry name" value="Ubiquitin-like_domsf"/>
</dbReference>
<reference evidence="2" key="1">
    <citation type="submission" date="2013-04" db="EMBL/GenBank/DDBJ databases">
        <title>The Genome Sequence of Fonticula alba ATCC 38817.</title>
        <authorList>
            <consortium name="The Broad Institute Genomics Platform"/>
            <person name="Russ C."/>
            <person name="Cuomo C."/>
            <person name="Burger G."/>
            <person name="Gray M.W."/>
            <person name="Holland P.W.H."/>
            <person name="King N."/>
            <person name="Lang F.B.F."/>
            <person name="Roger A.J."/>
            <person name="Ruiz-Trillo I."/>
            <person name="Brown M."/>
            <person name="Walker B."/>
            <person name="Young S."/>
            <person name="Zeng Q."/>
            <person name="Gargeya S."/>
            <person name="Fitzgerald M."/>
            <person name="Haas B."/>
            <person name="Abouelleil A."/>
            <person name="Allen A.W."/>
            <person name="Alvarado L."/>
            <person name="Arachchi H.M."/>
            <person name="Berlin A.M."/>
            <person name="Chapman S.B."/>
            <person name="Gainer-Dewar J."/>
            <person name="Goldberg J."/>
            <person name="Griggs A."/>
            <person name="Gujja S."/>
            <person name="Hansen M."/>
            <person name="Howarth C."/>
            <person name="Imamovic A."/>
            <person name="Ireland A."/>
            <person name="Larimer J."/>
            <person name="McCowan C."/>
            <person name="Murphy C."/>
            <person name="Pearson M."/>
            <person name="Poon T.W."/>
            <person name="Priest M."/>
            <person name="Roberts A."/>
            <person name="Saif S."/>
            <person name="Shea T."/>
            <person name="Sisk P."/>
            <person name="Sykes S."/>
            <person name="Wortman J."/>
            <person name="Nusbaum C."/>
            <person name="Birren B."/>
        </authorList>
    </citation>
    <scope>NUCLEOTIDE SEQUENCE [LARGE SCALE GENOMIC DNA]</scope>
    <source>
        <strain evidence="2">ATCC 38817</strain>
    </source>
</reference>
<dbReference type="GeneID" id="20527143"/>
<dbReference type="OrthoDB" id="442921at2759"/>
<dbReference type="EMBL" id="KB932203">
    <property type="protein sequence ID" value="KCV71472.1"/>
    <property type="molecule type" value="Genomic_DNA"/>
</dbReference>
<dbReference type="SMART" id="SM00213">
    <property type="entry name" value="UBQ"/>
    <property type="match status" value="1"/>
</dbReference>
<proteinExistence type="predicted"/>
<dbReference type="OMA" id="DQSHAAR"/>
<dbReference type="SUPFAM" id="SSF54236">
    <property type="entry name" value="Ubiquitin-like"/>
    <property type="match status" value="1"/>
</dbReference>
<accession>A0A058ZDF9</accession>
<dbReference type="eggNOG" id="KOG1769">
    <property type="taxonomic scope" value="Eukaryota"/>
</dbReference>
<organism evidence="2">
    <name type="scientific">Fonticula alba</name>
    <name type="common">Slime mold</name>
    <dbReference type="NCBI Taxonomy" id="691883"/>
    <lineage>
        <taxon>Eukaryota</taxon>
        <taxon>Rotosphaerida</taxon>
        <taxon>Fonticulaceae</taxon>
        <taxon>Fonticula</taxon>
    </lineage>
</organism>
<name>A0A058ZDF9_FONAL</name>
<evidence type="ECO:0000313" key="2">
    <source>
        <dbReference type="EMBL" id="KCV71472.1"/>
    </source>
</evidence>